<evidence type="ECO:0000313" key="1">
    <source>
        <dbReference type="EMBL" id="MBX43902.1"/>
    </source>
</evidence>
<reference evidence="1" key="1">
    <citation type="submission" date="2018-02" db="EMBL/GenBank/DDBJ databases">
        <title>Rhizophora mucronata_Transcriptome.</title>
        <authorList>
            <person name="Meera S.P."/>
            <person name="Sreeshan A."/>
            <person name="Augustine A."/>
        </authorList>
    </citation>
    <scope>NUCLEOTIDE SEQUENCE</scope>
    <source>
        <tissue evidence="1">Leaf</tissue>
    </source>
</reference>
<dbReference type="EMBL" id="GGEC01063418">
    <property type="protein sequence ID" value="MBX43902.1"/>
    <property type="molecule type" value="Transcribed_RNA"/>
</dbReference>
<sequence>MTHENSWKCSRVVIKHGKKGICNALRPKKFQYCPAINSIYLYYNIQ</sequence>
<name>A0A2P2NN18_RHIMU</name>
<organism evidence="1">
    <name type="scientific">Rhizophora mucronata</name>
    <name type="common">Asiatic mangrove</name>
    <dbReference type="NCBI Taxonomy" id="61149"/>
    <lineage>
        <taxon>Eukaryota</taxon>
        <taxon>Viridiplantae</taxon>
        <taxon>Streptophyta</taxon>
        <taxon>Embryophyta</taxon>
        <taxon>Tracheophyta</taxon>
        <taxon>Spermatophyta</taxon>
        <taxon>Magnoliopsida</taxon>
        <taxon>eudicotyledons</taxon>
        <taxon>Gunneridae</taxon>
        <taxon>Pentapetalae</taxon>
        <taxon>rosids</taxon>
        <taxon>fabids</taxon>
        <taxon>Malpighiales</taxon>
        <taxon>Rhizophoraceae</taxon>
        <taxon>Rhizophora</taxon>
    </lineage>
</organism>
<dbReference type="AlphaFoldDB" id="A0A2P2NN18"/>
<protein>
    <submittedName>
        <fullName evidence="1">Uncharacterized protein</fullName>
    </submittedName>
</protein>
<accession>A0A2P2NN18</accession>
<proteinExistence type="predicted"/>